<reference evidence="8" key="1">
    <citation type="submission" date="2012-11" db="EMBL/GenBank/DDBJ databases">
        <authorList>
            <person name="Lucero-Rivera Y.E."/>
            <person name="Tovar-Ramirez D."/>
        </authorList>
    </citation>
    <scope>NUCLEOTIDE SEQUENCE [LARGE SCALE GENOMIC DNA]</scope>
    <source>
        <strain evidence="8">Araruama</strain>
    </source>
</reference>
<dbReference type="PANTHER" id="PTHR43409:SF7">
    <property type="entry name" value="BLL1977 PROTEIN"/>
    <property type="match status" value="1"/>
</dbReference>
<dbReference type="Gene3D" id="3.80.30.20">
    <property type="entry name" value="tm_1862 like domain"/>
    <property type="match status" value="1"/>
</dbReference>
<evidence type="ECO:0000313" key="8">
    <source>
        <dbReference type="Proteomes" id="UP000189670"/>
    </source>
</evidence>
<dbReference type="GO" id="GO:0005829">
    <property type="term" value="C:cytosol"/>
    <property type="evidence" value="ECO:0007669"/>
    <property type="project" value="TreeGrafter"/>
</dbReference>
<protein>
    <submittedName>
        <fullName evidence="7">Radical SAM protein</fullName>
    </submittedName>
</protein>
<comment type="cofactor">
    <cofactor evidence="1">
        <name>[4Fe-4S] cluster</name>
        <dbReference type="ChEBI" id="CHEBI:49883"/>
    </cofactor>
</comment>
<dbReference type="AlphaFoldDB" id="A0A1V1P5X8"/>
<organism evidence="7 8">
    <name type="scientific">Candidatus Magnetoglobus multicellularis str. Araruama</name>
    <dbReference type="NCBI Taxonomy" id="890399"/>
    <lineage>
        <taxon>Bacteria</taxon>
        <taxon>Pseudomonadati</taxon>
        <taxon>Thermodesulfobacteriota</taxon>
        <taxon>Desulfobacteria</taxon>
        <taxon>Desulfobacterales</taxon>
        <taxon>Desulfobacteraceae</taxon>
        <taxon>Candidatus Magnetoglobus</taxon>
    </lineage>
</organism>
<dbReference type="SFLD" id="SFLDS00029">
    <property type="entry name" value="Radical_SAM"/>
    <property type="match status" value="1"/>
</dbReference>
<name>A0A1V1P5X8_9BACT</name>
<dbReference type="SUPFAM" id="SSF102114">
    <property type="entry name" value="Radical SAM enzymes"/>
    <property type="match status" value="1"/>
</dbReference>
<dbReference type="InterPro" id="IPR023404">
    <property type="entry name" value="rSAM_horseshoe"/>
</dbReference>
<evidence type="ECO:0000313" key="7">
    <source>
        <dbReference type="EMBL" id="ETR70220.1"/>
    </source>
</evidence>
<dbReference type="InterPro" id="IPR007197">
    <property type="entry name" value="rSAM"/>
</dbReference>
<dbReference type="GO" id="GO:0003824">
    <property type="term" value="F:catalytic activity"/>
    <property type="evidence" value="ECO:0007669"/>
    <property type="project" value="InterPro"/>
</dbReference>
<dbReference type="CDD" id="cd01335">
    <property type="entry name" value="Radical_SAM"/>
    <property type="match status" value="1"/>
</dbReference>
<gene>
    <name evidence="7" type="ORF">OMM_08965</name>
</gene>
<evidence type="ECO:0000256" key="1">
    <source>
        <dbReference type="ARBA" id="ARBA00001966"/>
    </source>
</evidence>
<dbReference type="SFLD" id="SFLDG01082">
    <property type="entry name" value="B12-binding_domain_containing"/>
    <property type="match status" value="1"/>
</dbReference>
<dbReference type="InterPro" id="IPR006638">
    <property type="entry name" value="Elp3/MiaA/NifB-like_rSAM"/>
</dbReference>
<evidence type="ECO:0000256" key="5">
    <source>
        <dbReference type="ARBA" id="ARBA00023014"/>
    </source>
</evidence>
<dbReference type="PANTHER" id="PTHR43409">
    <property type="entry name" value="ANAEROBIC MAGNESIUM-PROTOPORPHYRIN IX MONOMETHYL ESTER CYCLASE-RELATED"/>
    <property type="match status" value="1"/>
</dbReference>
<dbReference type="SMART" id="SM00729">
    <property type="entry name" value="Elp3"/>
    <property type="match status" value="1"/>
</dbReference>
<dbReference type="Pfam" id="PF04055">
    <property type="entry name" value="Radical_SAM"/>
    <property type="match status" value="1"/>
</dbReference>
<dbReference type="InterPro" id="IPR058240">
    <property type="entry name" value="rSAM_sf"/>
</dbReference>
<proteinExistence type="predicted"/>
<dbReference type="Proteomes" id="UP000189670">
    <property type="component" value="Unassembled WGS sequence"/>
</dbReference>
<evidence type="ECO:0000259" key="6">
    <source>
        <dbReference type="PROSITE" id="PS51918"/>
    </source>
</evidence>
<keyword evidence="3" id="KW-0479">Metal-binding</keyword>
<keyword evidence="5" id="KW-0411">Iron-sulfur</keyword>
<dbReference type="InterPro" id="IPR051198">
    <property type="entry name" value="BchE-like"/>
</dbReference>
<dbReference type="GO" id="GO:0046872">
    <property type="term" value="F:metal ion binding"/>
    <property type="evidence" value="ECO:0007669"/>
    <property type="project" value="UniProtKB-KW"/>
</dbReference>
<dbReference type="PROSITE" id="PS51918">
    <property type="entry name" value="RADICAL_SAM"/>
    <property type="match status" value="1"/>
</dbReference>
<dbReference type="EMBL" id="ATBP01000463">
    <property type="protein sequence ID" value="ETR70220.1"/>
    <property type="molecule type" value="Genomic_DNA"/>
</dbReference>
<evidence type="ECO:0000256" key="3">
    <source>
        <dbReference type="ARBA" id="ARBA00022723"/>
    </source>
</evidence>
<feature type="domain" description="Radical SAM core" evidence="6">
    <location>
        <begin position="53"/>
        <end position="279"/>
    </location>
</feature>
<sequence length="331" mass="38665">MLFLVKKPLQNINGLSYRNELGEIITNQARALIEDLDKLPYPARDTLEYVKECGHSWPTQISSSRGCYGNCAFCDIRSFYNKKWRARDAVKVVDEMAWLNKKFMSKIFRFTDDEFIGPKPHGLERARQIAHEIIKRRMDIELMIDARALTVEKELFQLLKDAGTIDCLIGIESGVDRILKLYNKGASVSNNIRAIKVIKDLGINLNLAFIMFDPRMNFNELRQNYQFLVDYDIVTIDSLRSWLWPLFGTPLIEQLKSQDLLLEETLCDITYRFIDNSVEAVFNIISHCTRISFPLDRFLFKVRKFDLATQTSLQYMLNKINYYGAVYLKRH</sequence>
<comment type="caution">
    <text evidence="7">The sequence shown here is derived from an EMBL/GenBank/DDBJ whole genome shotgun (WGS) entry which is preliminary data.</text>
</comment>
<keyword evidence="2" id="KW-0949">S-adenosyl-L-methionine</keyword>
<evidence type="ECO:0000256" key="2">
    <source>
        <dbReference type="ARBA" id="ARBA00022691"/>
    </source>
</evidence>
<accession>A0A1V1P5X8</accession>
<keyword evidence="4" id="KW-0408">Iron</keyword>
<dbReference type="GO" id="GO:0051536">
    <property type="term" value="F:iron-sulfur cluster binding"/>
    <property type="evidence" value="ECO:0007669"/>
    <property type="project" value="UniProtKB-KW"/>
</dbReference>
<evidence type="ECO:0000256" key="4">
    <source>
        <dbReference type="ARBA" id="ARBA00023004"/>
    </source>
</evidence>